<accession>A0AA35ZJ83</accession>
<dbReference type="EMBL" id="OX465083">
    <property type="protein sequence ID" value="CAI9293603.1"/>
    <property type="molecule type" value="Genomic_DNA"/>
</dbReference>
<name>A0AA35ZJ83_LACSI</name>
<dbReference type="Proteomes" id="UP001177003">
    <property type="component" value="Chromosome 7"/>
</dbReference>
<proteinExistence type="predicted"/>
<dbReference type="Pfam" id="PF04782">
    <property type="entry name" value="DUF632"/>
    <property type="match status" value="1"/>
</dbReference>
<evidence type="ECO:0000313" key="3">
    <source>
        <dbReference type="Proteomes" id="UP001177003"/>
    </source>
</evidence>
<evidence type="ECO:0000259" key="1">
    <source>
        <dbReference type="Pfam" id="PF04782"/>
    </source>
</evidence>
<gene>
    <name evidence="2" type="ORF">LSALG_LOCUS32623</name>
</gene>
<sequence length="102" mass="12129">MISTLFGLFVKLRSFTIEKSSQLSGENGSNKHGIEEQVNDLYSKNTKIRNSISKQIEKVRDDELQPQLIELRYRFWIDVEEEIKMEMNLLEFYLGNEKIIYH</sequence>
<organism evidence="2 3">
    <name type="scientific">Lactuca saligna</name>
    <name type="common">Willowleaf lettuce</name>
    <dbReference type="NCBI Taxonomy" id="75948"/>
    <lineage>
        <taxon>Eukaryota</taxon>
        <taxon>Viridiplantae</taxon>
        <taxon>Streptophyta</taxon>
        <taxon>Embryophyta</taxon>
        <taxon>Tracheophyta</taxon>
        <taxon>Spermatophyta</taxon>
        <taxon>Magnoliopsida</taxon>
        <taxon>eudicotyledons</taxon>
        <taxon>Gunneridae</taxon>
        <taxon>Pentapetalae</taxon>
        <taxon>asterids</taxon>
        <taxon>campanulids</taxon>
        <taxon>Asterales</taxon>
        <taxon>Asteraceae</taxon>
        <taxon>Cichorioideae</taxon>
        <taxon>Cichorieae</taxon>
        <taxon>Lactucinae</taxon>
        <taxon>Lactuca</taxon>
    </lineage>
</organism>
<reference evidence="2" key="1">
    <citation type="submission" date="2023-04" db="EMBL/GenBank/DDBJ databases">
        <authorList>
            <person name="Vijverberg K."/>
            <person name="Xiong W."/>
            <person name="Schranz E."/>
        </authorList>
    </citation>
    <scope>NUCLEOTIDE SEQUENCE</scope>
</reference>
<dbReference type="AlphaFoldDB" id="A0AA35ZJ83"/>
<protein>
    <recommendedName>
        <fullName evidence="1">DUF632 domain-containing protein</fullName>
    </recommendedName>
</protein>
<dbReference type="InterPro" id="IPR006867">
    <property type="entry name" value="DUF632"/>
</dbReference>
<feature type="domain" description="DUF632" evidence="1">
    <location>
        <begin position="38"/>
        <end position="72"/>
    </location>
</feature>
<keyword evidence="3" id="KW-1185">Reference proteome</keyword>
<evidence type="ECO:0000313" key="2">
    <source>
        <dbReference type="EMBL" id="CAI9293603.1"/>
    </source>
</evidence>